<name>A0A815FI05_ADIRI</name>
<feature type="region of interest" description="Disordered" evidence="2">
    <location>
        <begin position="243"/>
        <end position="267"/>
    </location>
</feature>
<keyword evidence="1" id="KW-0175">Coiled coil</keyword>
<evidence type="ECO:0000313" key="3">
    <source>
        <dbReference type="EMBL" id="CAF1325611.1"/>
    </source>
</evidence>
<evidence type="ECO:0000313" key="4">
    <source>
        <dbReference type="Proteomes" id="UP000663828"/>
    </source>
</evidence>
<dbReference type="Proteomes" id="UP000663828">
    <property type="component" value="Unassembled WGS sequence"/>
</dbReference>
<keyword evidence="4" id="KW-1185">Reference proteome</keyword>
<comment type="caution">
    <text evidence="3">The sequence shown here is derived from an EMBL/GenBank/DDBJ whole genome shotgun (WGS) entry which is preliminary data.</text>
</comment>
<reference evidence="3" key="1">
    <citation type="submission" date="2021-02" db="EMBL/GenBank/DDBJ databases">
        <authorList>
            <person name="Nowell W R."/>
        </authorList>
    </citation>
    <scope>NUCLEOTIDE SEQUENCE</scope>
</reference>
<dbReference type="EMBL" id="CAJNOR010002667">
    <property type="protein sequence ID" value="CAF1325611.1"/>
    <property type="molecule type" value="Genomic_DNA"/>
</dbReference>
<evidence type="ECO:0000256" key="2">
    <source>
        <dbReference type="SAM" id="MobiDB-lite"/>
    </source>
</evidence>
<protein>
    <submittedName>
        <fullName evidence="3">Uncharacterized protein</fullName>
    </submittedName>
</protein>
<sequence>MSQHDILISSHQDDSDITIIHPSIVDDDPNIYVNNTYVPIITRLKQAYDSSENRQTASFHSMTTPPGNRCGNDFVFVDHNPQENAKKIEQVLDYYLRDLRQESKSQLECSQQLVTRLMDLIRPAYPNDQHKMIELDAIMRDIANFHDKRHVENEGKIQELQAEIRRLEKTLILSKDELLMHQNSSLSLSTMTSIREQRPSIHDYEQWTEIEDDAKKLQELVQTQKNQINEIVSLISQSATMSNSLDLPTATENNSEDSSADNPTTPVAGKISFSSLLKKIKCIAGHQTQPELTPAEPLQETMLENHSPGVSPTQSLATLTLTSLQTNEQPGVSNLHVEEPIPELPAQTIEPPSPTVETKELKKCPICSVVFEATITDVEMYDHIDKCLFPSMAKVEPTLYECPECSRKWPSDDEQAYHQHLSDCFNRDI</sequence>
<feature type="compositionally biased region" description="Polar residues" evidence="2">
    <location>
        <begin position="243"/>
        <end position="253"/>
    </location>
</feature>
<proteinExistence type="predicted"/>
<organism evidence="3 4">
    <name type="scientific">Adineta ricciae</name>
    <name type="common">Rotifer</name>
    <dbReference type="NCBI Taxonomy" id="249248"/>
    <lineage>
        <taxon>Eukaryota</taxon>
        <taxon>Metazoa</taxon>
        <taxon>Spiralia</taxon>
        <taxon>Gnathifera</taxon>
        <taxon>Rotifera</taxon>
        <taxon>Eurotatoria</taxon>
        <taxon>Bdelloidea</taxon>
        <taxon>Adinetida</taxon>
        <taxon>Adinetidae</taxon>
        <taxon>Adineta</taxon>
    </lineage>
</organism>
<gene>
    <name evidence="3" type="ORF">XAT740_LOCUS30154</name>
</gene>
<dbReference type="AlphaFoldDB" id="A0A815FI05"/>
<feature type="coiled-coil region" evidence="1">
    <location>
        <begin position="150"/>
        <end position="177"/>
    </location>
</feature>
<accession>A0A815FI05</accession>
<evidence type="ECO:0000256" key="1">
    <source>
        <dbReference type="SAM" id="Coils"/>
    </source>
</evidence>